<evidence type="ECO:0000256" key="2">
    <source>
        <dbReference type="ARBA" id="ARBA00007069"/>
    </source>
</evidence>
<feature type="domain" description="ABC transmembrane type-1" evidence="11">
    <location>
        <begin position="67"/>
        <end position="270"/>
    </location>
</feature>
<dbReference type="InterPro" id="IPR000515">
    <property type="entry name" value="MetI-like"/>
</dbReference>
<dbReference type="Pfam" id="PF00528">
    <property type="entry name" value="BPD_transp_1"/>
    <property type="match status" value="1"/>
</dbReference>
<evidence type="ECO:0000256" key="3">
    <source>
        <dbReference type="ARBA" id="ARBA00022448"/>
    </source>
</evidence>
<dbReference type="PROSITE" id="PS50928">
    <property type="entry name" value="ABC_TM1"/>
    <property type="match status" value="1"/>
</dbReference>
<keyword evidence="3 9" id="KW-0813">Transport</keyword>
<protein>
    <recommendedName>
        <fullName evidence="10">Molybdenum transport system permease</fullName>
    </recommendedName>
</protein>
<dbReference type="Proteomes" id="UP000253790">
    <property type="component" value="Chromosome"/>
</dbReference>
<dbReference type="KEGG" id="orn:DV701_16075"/>
<keyword evidence="8 9" id="KW-0472">Membrane</keyword>
<keyword evidence="6 9" id="KW-0812">Transmembrane</keyword>
<accession>A0A345NQW7</accession>
<dbReference type="PANTHER" id="PTHR30183:SF3">
    <property type="entry name" value="MOLYBDENUM TRANSPORT SYSTEM PERMEASE PROTEIN MODB"/>
    <property type="match status" value="1"/>
</dbReference>
<evidence type="ECO:0000256" key="9">
    <source>
        <dbReference type="RuleBase" id="RU363032"/>
    </source>
</evidence>
<evidence type="ECO:0000259" key="11">
    <source>
        <dbReference type="PROSITE" id="PS50928"/>
    </source>
</evidence>
<comment type="function">
    <text evidence="10">Part of the binding-protein-dependent transport system for molybdenum; probably responsible for the translocation of the substrate across the membrane.</text>
</comment>
<evidence type="ECO:0000256" key="8">
    <source>
        <dbReference type="ARBA" id="ARBA00023136"/>
    </source>
</evidence>
<sequence>MTARAAPTRGRPAHGVTGRSLTSRLALLAPAWIGVAFVVLPLLALLVRADWPHIGTHLAAPVVGESLRLSALTTSLTMVVVWTLGTPLAWILARSDHPLTAWGRALITVPLVLPPVVGGVALLMTWGRRGVLGGWLETTFGITLPFTTAAVVMAEIFVAMPFYVISVEGAMRGLDRRFDEIAATLGAGPVRTFRTVVVPMVLPGIAAGSALAWARALGEFGATITFAGSFPGRTQTAPLGVYASLERDPQAAIALSLVMLLVSVVVLGALRSRWLR</sequence>
<evidence type="ECO:0000313" key="12">
    <source>
        <dbReference type="EMBL" id="AXH97425.1"/>
    </source>
</evidence>
<gene>
    <name evidence="12" type="primary">modB</name>
    <name evidence="12" type="ORF">DV701_16075</name>
</gene>
<dbReference type="GO" id="GO:0005886">
    <property type="term" value="C:plasma membrane"/>
    <property type="evidence" value="ECO:0007669"/>
    <property type="project" value="UniProtKB-SubCell"/>
</dbReference>
<evidence type="ECO:0000256" key="5">
    <source>
        <dbReference type="ARBA" id="ARBA00022505"/>
    </source>
</evidence>
<dbReference type="NCBIfam" id="TIGR01581">
    <property type="entry name" value="Mo_ABC_porter"/>
    <property type="match status" value="1"/>
</dbReference>
<dbReference type="OrthoDB" id="9774448at2"/>
<evidence type="ECO:0000256" key="4">
    <source>
        <dbReference type="ARBA" id="ARBA00022475"/>
    </source>
</evidence>
<dbReference type="SUPFAM" id="SSF161098">
    <property type="entry name" value="MetI-like"/>
    <property type="match status" value="1"/>
</dbReference>
<dbReference type="InterPro" id="IPR035906">
    <property type="entry name" value="MetI-like_sf"/>
</dbReference>
<feature type="transmembrane region" description="Helical" evidence="9">
    <location>
        <begin position="105"/>
        <end position="126"/>
    </location>
</feature>
<dbReference type="InterPro" id="IPR011867">
    <property type="entry name" value="ModB_ABC"/>
</dbReference>
<name>A0A345NQW7_9MICO</name>
<comment type="subcellular location">
    <subcellularLocation>
        <location evidence="1 9">Cell membrane</location>
        <topology evidence="1 9">Multi-pass membrane protein</topology>
    </subcellularLocation>
</comment>
<comment type="similarity">
    <text evidence="2 10">Belongs to the binding-protein-dependent transport system permease family. CysTW subfamily.</text>
</comment>
<evidence type="ECO:0000313" key="13">
    <source>
        <dbReference type="Proteomes" id="UP000253790"/>
    </source>
</evidence>
<keyword evidence="7 9" id="KW-1133">Transmembrane helix</keyword>
<organism evidence="12 13">
    <name type="scientific">Ornithinimicrobium avium</name>
    <dbReference type="NCBI Taxonomy" id="2283195"/>
    <lineage>
        <taxon>Bacteria</taxon>
        <taxon>Bacillati</taxon>
        <taxon>Actinomycetota</taxon>
        <taxon>Actinomycetes</taxon>
        <taxon>Micrococcales</taxon>
        <taxon>Ornithinimicrobiaceae</taxon>
        <taxon>Ornithinimicrobium</taxon>
    </lineage>
</organism>
<feature type="transmembrane region" description="Helical" evidence="9">
    <location>
        <begin position="196"/>
        <end position="214"/>
    </location>
</feature>
<feature type="transmembrane region" description="Helical" evidence="9">
    <location>
        <begin position="146"/>
        <end position="167"/>
    </location>
</feature>
<evidence type="ECO:0000256" key="10">
    <source>
        <dbReference type="RuleBase" id="RU365097"/>
    </source>
</evidence>
<dbReference type="GO" id="GO:0015098">
    <property type="term" value="F:molybdate ion transmembrane transporter activity"/>
    <property type="evidence" value="ECO:0007669"/>
    <property type="project" value="UniProtKB-UniRule"/>
</dbReference>
<dbReference type="EMBL" id="CP031229">
    <property type="protein sequence ID" value="AXH97425.1"/>
    <property type="molecule type" value="Genomic_DNA"/>
</dbReference>
<dbReference type="PANTHER" id="PTHR30183">
    <property type="entry name" value="MOLYBDENUM TRANSPORT SYSTEM PERMEASE PROTEIN MODB"/>
    <property type="match status" value="1"/>
</dbReference>
<feature type="transmembrane region" description="Helical" evidence="9">
    <location>
        <begin position="251"/>
        <end position="270"/>
    </location>
</feature>
<keyword evidence="13" id="KW-1185">Reference proteome</keyword>
<dbReference type="CDD" id="cd06261">
    <property type="entry name" value="TM_PBP2"/>
    <property type="match status" value="1"/>
</dbReference>
<dbReference type="InterPro" id="IPR006469">
    <property type="entry name" value="NifC_ABC_porter"/>
</dbReference>
<proteinExistence type="inferred from homology"/>
<feature type="transmembrane region" description="Helical" evidence="9">
    <location>
        <begin position="25"/>
        <end position="47"/>
    </location>
</feature>
<evidence type="ECO:0000256" key="6">
    <source>
        <dbReference type="ARBA" id="ARBA00022692"/>
    </source>
</evidence>
<dbReference type="NCBIfam" id="TIGR02141">
    <property type="entry name" value="modB_ABC"/>
    <property type="match status" value="1"/>
</dbReference>
<feature type="transmembrane region" description="Helical" evidence="9">
    <location>
        <begin position="67"/>
        <end position="93"/>
    </location>
</feature>
<evidence type="ECO:0000256" key="1">
    <source>
        <dbReference type="ARBA" id="ARBA00004651"/>
    </source>
</evidence>
<dbReference type="AlphaFoldDB" id="A0A345NQW7"/>
<dbReference type="Gene3D" id="1.10.3720.10">
    <property type="entry name" value="MetI-like"/>
    <property type="match status" value="1"/>
</dbReference>
<keyword evidence="5 10" id="KW-0500">Molybdenum</keyword>
<keyword evidence="4 10" id="KW-1003">Cell membrane</keyword>
<reference evidence="12 13" key="1">
    <citation type="submission" date="2018-07" db="EMBL/GenBank/DDBJ databases">
        <title>Complete genome sequencing of Ornithinimicrobium sp. AMA3305.</title>
        <authorList>
            <person name="Bae J.-W."/>
        </authorList>
    </citation>
    <scope>NUCLEOTIDE SEQUENCE [LARGE SCALE GENOMIC DNA]</scope>
    <source>
        <strain evidence="12 13">AMA3305</strain>
    </source>
</reference>
<evidence type="ECO:0000256" key="7">
    <source>
        <dbReference type="ARBA" id="ARBA00022989"/>
    </source>
</evidence>